<dbReference type="GO" id="GO:0033176">
    <property type="term" value="C:proton-transporting V-type ATPase complex"/>
    <property type="evidence" value="ECO:0007669"/>
    <property type="project" value="TreeGrafter"/>
</dbReference>
<evidence type="ECO:0000256" key="6">
    <source>
        <dbReference type="SAM" id="Phobius"/>
    </source>
</evidence>
<feature type="domain" description="V-type proton ATPase subunit S1 luminal" evidence="7">
    <location>
        <begin position="246"/>
        <end position="397"/>
    </location>
</feature>
<reference evidence="10" key="1">
    <citation type="submission" date="2025-08" db="UniProtKB">
        <authorList>
            <consortium name="RefSeq"/>
        </authorList>
    </citation>
    <scope>IDENTIFICATION</scope>
</reference>
<dbReference type="AlphaFoldDB" id="A0A6P8S5K7"/>
<dbReference type="GO" id="GO:0001671">
    <property type="term" value="F:ATPase activator activity"/>
    <property type="evidence" value="ECO:0007669"/>
    <property type="project" value="TreeGrafter"/>
</dbReference>
<dbReference type="Gene3D" id="2.40.160.110">
    <property type="match status" value="1"/>
</dbReference>
<dbReference type="InterPro" id="IPR046755">
    <property type="entry name" value="VAS1_LD"/>
</dbReference>
<evidence type="ECO:0000256" key="3">
    <source>
        <dbReference type="ARBA" id="ARBA00022692"/>
    </source>
</evidence>
<evidence type="ECO:0000256" key="5">
    <source>
        <dbReference type="ARBA" id="ARBA00023136"/>
    </source>
</evidence>
<dbReference type="KEGG" id="gsh:117366379"/>
<evidence type="ECO:0000259" key="8">
    <source>
        <dbReference type="Pfam" id="PF20520"/>
    </source>
</evidence>
<evidence type="ECO:0000313" key="9">
    <source>
        <dbReference type="Proteomes" id="UP000515159"/>
    </source>
</evidence>
<dbReference type="InParanoid" id="A0A6P8S5K7"/>
<protein>
    <submittedName>
        <fullName evidence="10">V-type proton ATPase subunit S1-like</fullName>
    </submittedName>
</protein>
<dbReference type="InterPro" id="IPR008388">
    <property type="entry name" value="Ac45_acc_su"/>
</dbReference>
<keyword evidence="5 6" id="KW-0472">Membrane</keyword>
<comment type="similarity">
    <text evidence="2">Belongs to the vacuolar ATPase subunit S1 family.</text>
</comment>
<dbReference type="GO" id="GO:0098588">
    <property type="term" value="C:bounding membrane of organelle"/>
    <property type="evidence" value="ECO:0007669"/>
    <property type="project" value="UniProtKB-ARBA"/>
</dbReference>
<organism evidence="9 10">
    <name type="scientific">Geotrypetes seraphini</name>
    <name type="common">Gaboon caecilian</name>
    <name type="synonym">Caecilia seraphini</name>
    <dbReference type="NCBI Taxonomy" id="260995"/>
    <lineage>
        <taxon>Eukaryota</taxon>
        <taxon>Metazoa</taxon>
        <taxon>Chordata</taxon>
        <taxon>Craniata</taxon>
        <taxon>Vertebrata</taxon>
        <taxon>Euteleostomi</taxon>
        <taxon>Amphibia</taxon>
        <taxon>Gymnophiona</taxon>
        <taxon>Geotrypetes</taxon>
    </lineage>
</organism>
<name>A0A6P8S5K7_GEOSA</name>
<evidence type="ECO:0000259" key="7">
    <source>
        <dbReference type="Pfam" id="PF05827"/>
    </source>
</evidence>
<dbReference type="FunFam" id="2.40.160.110:FF:000003">
    <property type="entry name" value="ATPase H+ transporting accessory protein 1"/>
    <property type="match status" value="1"/>
</dbReference>
<dbReference type="Pfam" id="PF05827">
    <property type="entry name" value="VAS1_LD"/>
    <property type="match status" value="1"/>
</dbReference>
<accession>A0A6P8S5K7</accession>
<keyword evidence="9" id="KW-1185">Reference proteome</keyword>
<comment type="subcellular location">
    <subcellularLocation>
        <location evidence="1">Membrane</location>
        <topology evidence="1">Single-pass membrane protein</topology>
    </subcellularLocation>
</comment>
<gene>
    <name evidence="10" type="primary">LOC117366379</name>
</gene>
<evidence type="ECO:0000256" key="1">
    <source>
        <dbReference type="ARBA" id="ARBA00004167"/>
    </source>
</evidence>
<dbReference type="InterPro" id="IPR046756">
    <property type="entry name" value="VAS1/VOA1_TM"/>
</dbReference>
<dbReference type="Pfam" id="PF20520">
    <property type="entry name" value="Ac45-VOA1_TM"/>
    <property type="match status" value="1"/>
</dbReference>
<keyword evidence="4 6" id="KW-1133">Transmembrane helix</keyword>
<dbReference type="GeneID" id="117366379"/>
<dbReference type="GO" id="GO:0030641">
    <property type="term" value="P:regulation of cellular pH"/>
    <property type="evidence" value="ECO:0007669"/>
    <property type="project" value="TreeGrafter"/>
</dbReference>
<feature type="transmembrane region" description="Helical" evidence="6">
    <location>
        <begin position="417"/>
        <end position="437"/>
    </location>
</feature>
<dbReference type="Proteomes" id="UP000515159">
    <property type="component" value="Chromosome 9"/>
</dbReference>
<feature type="domain" description="V-type proton ATPase subunit S1/VOA1 transmembrane" evidence="8">
    <location>
        <begin position="412"/>
        <end position="450"/>
    </location>
</feature>
<sequence>MQTYGDVLILLICTFAILLGGVFPRAHVPALLWSTHGSLWDSTLAVHEGHIISENELHSFLQPVFTQSSKNLVLFLQDKLSVEDFTYYSEVRGNEKPFHSVQEILRFSPSSLVLPAVDWEATNHLVDYLQTKADWHLVNVTDCDASELAVESSKPNLILVKLQSFERTNDFSAVKAFVEIDKQIGKLTKTLWNQGITFSAIYTAMQPSRVPIHTAVVSHAGRQLMATEVQSPTDPYRPFNWTSGNETCILIYATNFTVKVVGRKPFYLANETFISQDVDASSSYCSDANTTLSLKYTNLENINTSLEVRFLLTNQFYSGSARNWSTLDFIQIFEDGNQVAEFSVNPASAPAEYSFHCQLVGTSEQDGARLVSVSFGPENTIAQNWDILITEFQIQGFNIKNNQFSYASDCASFFSPAIWMGLVTSLVLLWILCYGIFMIMRLTTNDRFDDPKGQPLSIPQTD</sequence>
<keyword evidence="3 6" id="KW-0812">Transmembrane</keyword>
<dbReference type="PANTHER" id="PTHR12471:SF6">
    <property type="entry name" value="ATPASE H+ TRANSPORTING ACCESSORY PROTEIN 1"/>
    <property type="match status" value="1"/>
</dbReference>
<dbReference type="GO" id="GO:0012505">
    <property type="term" value="C:endomembrane system"/>
    <property type="evidence" value="ECO:0007669"/>
    <property type="project" value="UniProtKB-ARBA"/>
</dbReference>
<dbReference type="GO" id="GO:0030659">
    <property type="term" value="C:cytoplasmic vesicle membrane"/>
    <property type="evidence" value="ECO:0007669"/>
    <property type="project" value="UniProtKB-ARBA"/>
</dbReference>
<proteinExistence type="inferred from homology"/>
<evidence type="ECO:0000256" key="2">
    <source>
        <dbReference type="ARBA" id="ARBA00009037"/>
    </source>
</evidence>
<dbReference type="OrthoDB" id="9985059at2759"/>
<evidence type="ECO:0000256" key="4">
    <source>
        <dbReference type="ARBA" id="ARBA00022989"/>
    </source>
</evidence>
<dbReference type="PANTHER" id="PTHR12471">
    <property type="entry name" value="VACUOLAR ATP SYNTHASE SUBUNIT S1"/>
    <property type="match status" value="1"/>
</dbReference>
<dbReference type="RefSeq" id="XP_033813560.1">
    <property type="nucleotide sequence ID" value="XM_033957669.1"/>
</dbReference>
<evidence type="ECO:0000313" key="10">
    <source>
        <dbReference type="RefSeq" id="XP_033813560.1"/>
    </source>
</evidence>